<feature type="region of interest" description="Disordered" evidence="1">
    <location>
        <begin position="1"/>
        <end position="23"/>
    </location>
</feature>
<reference evidence="5" key="1">
    <citation type="submission" date="2016-10" db="EMBL/GenBank/DDBJ databases">
        <authorList>
            <person name="Varghese N."/>
            <person name="Submissions S."/>
        </authorList>
    </citation>
    <scope>NUCLEOTIDE SEQUENCE [LARGE SCALE GENOMIC DNA]</scope>
    <source>
        <strain evidence="5">IBRC-M 10655</strain>
    </source>
</reference>
<dbReference type="InterPro" id="IPR025736">
    <property type="entry name" value="PucR_C-HTH_dom"/>
</dbReference>
<dbReference type="PANTHER" id="PTHR33744:SF1">
    <property type="entry name" value="DNA-BINDING TRANSCRIPTIONAL ACTIVATOR ADER"/>
    <property type="match status" value="1"/>
</dbReference>
<dbReference type="InterPro" id="IPR058663">
    <property type="entry name" value="PucR-like_N"/>
</dbReference>
<gene>
    <name evidence="4" type="ORF">SAMN05192558_102553</name>
</gene>
<evidence type="ECO:0000259" key="3">
    <source>
        <dbReference type="Pfam" id="PF25906"/>
    </source>
</evidence>
<dbReference type="STRING" id="504798.SAMN05421871_108252"/>
<evidence type="ECO:0000313" key="5">
    <source>
        <dbReference type="Proteomes" id="UP000199651"/>
    </source>
</evidence>
<dbReference type="Proteomes" id="UP000199651">
    <property type="component" value="Unassembled WGS sequence"/>
</dbReference>
<accession>A0A1H0IGR0</accession>
<dbReference type="InterPro" id="IPR051448">
    <property type="entry name" value="CdaR-like_regulators"/>
</dbReference>
<dbReference type="Gene3D" id="1.10.10.2840">
    <property type="entry name" value="PucR C-terminal helix-turn-helix domain"/>
    <property type="match status" value="1"/>
</dbReference>
<sequence length="425" mass="45919">MGLQHGLVSDTPAQASTVRRDVQARWSPSVQREAVAGFRAHAGRVAMAIIAEVRRAVPDLATPLAGPIGGLLPSAIQAVILRGIDTVLAPRSTSDDWTEMFRGIGAMIYGAGCPADALPKAYQAGERVMSEQMRTYGLANSVSAQAITVLTGAVARQVDRLRAVSLEGYETARSTSTDTMADRRARLLRLLLDERTSDVNVITDEAHAARWRVPEAIVAVALRCPQGPSVPGQGPLGTEILADLDGARPCLVIAADGVDHAALAKSFPGWRIAVGPPVPITAIRSSLRVARKAIELSERGLITDGPVVDCAENGLALALFSDDFLIEQLVNRRLAPLNDLTPRQRERMLVTLHEWLALRGRAGEVADRLGVHPQTVRYRLHKIEELFSDQLSDPRARFELELAVRAELLRTASKLSDDDTVEEAC</sequence>
<dbReference type="Pfam" id="PF13556">
    <property type="entry name" value="HTH_30"/>
    <property type="match status" value="1"/>
</dbReference>
<evidence type="ECO:0000259" key="2">
    <source>
        <dbReference type="Pfam" id="PF13556"/>
    </source>
</evidence>
<proteinExistence type="predicted"/>
<dbReference type="RefSeq" id="WP_091371114.1">
    <property type="nucleotide sequence ID" value="NZ_FNDV01000008.1"/>
</dbReference>
<name>A0A1H0IGR0_9PSEU</name>
<organism evidence="4 5">
    <name type="scientific">Actinokineospora alba</name>
    <dbReference type="NCBI Taxonomy" id="504798"/>
    <lineage>
        <taxon>Bacteria</taxon>
        <taxon>Bacillati</taxon>
        <taxon>Actinomycetota</taxon>
        <taxon>Actinomycetes</taxon>
        <taxon>Pseudonocardiales</taxon>
        <taxon>Pseudonocardiaceae</taxon>
        <taxon>Actinokineospora</taxon>
    </lineage>
</organism>
<evidence type="ECO:0000313" key="4">
    <source>
        <dbReference type="EMBL" id="SDO30649.1"/>
    </source>
</evidence>
<feature type="domain" description="PucR-like N-terminal" evidence="3">
    <location>
        <begin position="36"/>
        <end position="192"/>
    </location>
</feature>
<dbReference type="EMBL" id="FNJB01000002">
    <property type="protein sequence ID" value="SDO30649.1"/>
    <property type="molecule type" value="Genomic_DNA"/>
</dbReference>
<protein>
    <submittedName>
        <fullName evidence="4">PucR C-terminal helix-turn-helix domain-containing protein</fullName>
    </submittedName>
</protein>
<feature type="domain" description="PucR C-terminal helix-turn-helix" evidence="2">
    <location>
        <begin position="349"/>
        <end position="406"/>
    </location>
</feature>
<dbReference type="PANTHER" id="PTHR33744">
    <property type="entry name" value="CARBOHYDRATE DIACID REGULATOR"/>
    <property type="match status" value="1"/>
</dbReference>
<dbReference type="Pfam" id="PF25906">
    <property type="entry name" value="PucR-like_N"/>
    <property type="match status" value="1"/>
</dbReference>
<evidence type="ECO:0000256" key="1">
    <source>
        <dbReference type="SAM" id="MobiDB-lite"/>
    </source>
</evidence>
<dbReference type="OrthoDB" id="5243741at2"/>
<dbReference type="AlphaFoldDB" id="A0A1H0IGR0"/>
<keyword evidence="5" id="KW-1185">Reference proteome</keyword>
<dbReference type="InterPro" id="IPR042070">
    <property type="entry name" value="PucR_C-HTH_sf"/>
</dbReference>